<feature type="transmembrane region" description="Helical" evidence="2">
    <location>
        <begin position="270"/>
        <end position="292"/>
    </location>
</feature>
<dbReference type="PANTHER" id="PTHR34980:SF2">
    <property type="entry name" value="INNER MEMBRANE PROTEIN YHAH-RELATED"/>
    <property type="match status" value="1"/>
</dbReference>
<evidence type="ECO:0000256" key="2">
    <source>
        <dbReference type="SAM" id="Phobius"/>
    </source>
</evidence>
<keyword evidence="2" id="KW-0812">Transmembrane</keyword>
<dbReference type="Pfam" id="PF05656">
    <property type="entry name" value="DUF805"/>
    <property type="match status" value="2"/>
</dbReference>
<accession>A0AAE6TCN8</accession>
<dbReference type="Proteomes" id="UP000642553">
    <property type="component" value="Chromosome"/>
</dbReference>
<sequence length="375" mass="41487">MPDSPATPATPATPASPAVSAAPQPSSSPSPLSCWKKGFRRYADFRGCTSRAEFWWFMALPLLALIPALAGYILTDWLHIPDTRLSVYGDALTILLWAALIVPCAAAAFRRLHDTGRSGLWILSVLLPFGLGHLIFFYLTLGESKTDGNKYCRRAGAQPANASVTPGERKKPPFTPFYLYWLISLRKLTTVAGRASRAEFWSFFLLSVLLFLPLGYSMIDVDSNPLGFYVSPSRQILLYAAHPQDTLILLAHACFNPTFYFFYQSGELSMLSLELLAAVAGLNILFNLPVAVRRLHDSSLSGKFILIPILIFIVTFLLIFLLRLIPEDMTPYLGYLGMASSLMDLFSILFLSMMLLKSSPGPNEYGVLPQKITVS</sequence>
<proteinExistence type="predicted"/>
<organism evidence="3 4">
    <name type="scientific">Akkermansia massiliensis</name>
    <dbReference type="NCBI Taxonomy" id="2927224"/>
    <lineage>
        <taxon>Bacteria</taxon>
        <taxon>Pseudomonadati</taxon>
        <taxon>Verrucomicrobiota</taxon>
        <taxon>Verrucomicrobiia</taxon>
        <taxon>Verrucomicrobiales</taxon>
        <taxon>Akkermansiaceae</taxon>
        <taxon>Akkermansia</taxon>
    </lineage>
</organism>
<evidence type="ECO:0000256" key="1">
    <source>
        <dbReference type="SAM" id="MobiDB-lite"/>
    </source>
</evidence>
<evidence type="ECO:0000313" key="4">
    <source>
        <dbReference type="Proteomes" id="UP000642553"/>
    </source>
</evidence>
<feature type="transmembrane region" description="Helical" evidence="2">
    <location>
        <begin position="304"/>
        <end position="326"/>
    </location>
</feature>
<protein>
    <submittedName>
        <fullName evidence="3">DUF805 domain-containing protein</fullName>
    </submittedName>
</protein>
<name>A0AAE6TCN8_9BACT</name>
<feature type="transmembrane region" description="Helical" evidence="2">
    <location>
        <begin position="121"/>
        <end position="141"/>
    </location>
</feature>
<evidence type="ECO:0000313" key="3">
    <source>
        <dbReference type="EMBL" id="QHV63411.1"/>
    </source>
</evidence>
<keyword evidence="2" id="KW-0472">Membrane</keyword>
<feature type="transmembrane region" description="Helical" evidence="2">
    <location>
        <begin position="87"/>
        <end position="109"/>
    </location>
</feature>
<reference evidence="3" key="1">
    <citation type="submission" date="2018-05" db="EMBL/GenBank/DDBJ databases">
        <title>Complete genome sequnece of Akkermansia muciniphila EB-AMDK-40.</title>
        <authorList>
            <person name="Nam Y.-D."/>
            <person name="Chung W.-H."/>
            <person name="Park Y.S."/>
            <person name="Kang J."/>
        </authorList>
    </citation>
    <scope>NUCLEOTIDE SEQUENCE</scope>
    <source>
        <strain evidence="3">EB-AMDK-40</strain>
    </source>
</reference>
<dbReference type="RefSeq" id="WP_102753006.1">
    <property type="nucleotide sequence ID" value="NZ_CP029701.1"/>
</dbReference>
<gene>
    <name evidence="3" type="ORF">DMI76_08575</name>
</gene>
<feature type="region of interest" description="Disordered" evidence="1">
    <location>
        <begin position="1"/>
        <end position="31"/>
    </location>
</feature>
<keyword evidence="2" id="KW-1133">Transmembrane helix</keyword>
<dbReference type="PANTHER" id="PTHR34980">
    <property type="entry name" value="INNER MEMBRANE PROTEIN-RELATED-RELATED"/>
    <property type="match status" value="1"/>
</dbReference>
<dbReference type="EMBL" id="CP029701">
    <property type="protein sequence ID" value="QHV63411.1"/>
    <property type="molecule type" value="Genomic_DNA"/>
</dbReference>
<feature type="transmembrane region" description="Helical" evidence="2">
    <location>
        <begin position="200"/>
        <end position="219"/>
    </location>
</feature>
<feature type="transmembrane region" description="Helical" evidence="2">
    <location>
        <begin position="54"/>
        <end position="75"/>
    </location>
</feature>
<feature type="transmembrane region" description="Helical" evidence="2">
    <location>
        <begin position="332"/>
        <end position="356"/>
    </location>
</feature>
<dbReference type="InterPro" id="IPR008523">
    <property type="entry name" value="DUF805"/>
</dbReference>
<dbReference type="AlphaFoldDB" id="A0AAE6TCN8"/>
<dbReference type="GO" id="GO:0005886">
    <property type="term" value="C:plasma membrane"/>
    <property type="evidence" value="ECO:0007669"/>
    <property type="project" value="TreeGrafter"/>
</dbReference>